<organism evidence="1 2">
    <name type="scientific">Corynebacterium argentoratense DSM 44202</name>
    <dbReference type="NCBI Taxonomy" id="1348662"/>
    <lineage>
        <taxon>Bacteria</taxon>
        <taxon>Bacillati</taxon>
        <taxon>Actinomycetota</taxon>
        <taxon>Actinomycetes</taxon>
        <taxon>Mycobacteriales</taxon>
        <taxon>Corynebacteriaceae</taxon>
        <taxon>Corynebacterium</taxon>
    </lineage>
</organism>
<gene>
    <name evidence="1" type="ORF">CARG_02525</name>
</gene>
<sequence length="59" mass="6570">MTASEIEQANALINRLSRGLLMSITYLTMMEEYGALASLGEYVDPRDLKLCETNKNTGE</sequence>
<dbReference type="Proteomes" id="UP000016943">
    <property type="component" value="Chromosome"/>
</dbReference>
<dbReference type="HOGENOM" id="CLU_2952551_0_0_11"/>
<dbReference type="STRING" id="1348662.CARG_02525"/>
<dbReference type="KEGG" id="caz:CARG_02525"/>
<proteinExistence type="predicted"/>
<evidence type="ECO:0000313" key="2">
    <source>
        <dbReference type="Proteomes" id="UP000016943"/>
    </source>
</evidence>
<dbReference type="AlphaFoldDB" id="U3GT92"/>
<evidence type="ECO:0000313" key="1">
    <source>
        <dbReference type="EMBL" id="AGU14665.1"/>
    </source>
</evidence>
<keyword evidence="2" id="KW-1185">Reference proteome</keyword>
<reference evidence="1 2" key="1">
    <citation type="journal article" date="2013" name="Genome Announc.">
        <title>Whole-Genome Sequence of the Clinical Strain Corynebacterium argentoratense DSM 44202, Isolated from a Human Throat Specimen.</title>
        <authorList>
            <person name="Bomholt C."/>
            <person name="Glaub A."/>
            <person name="Gravermann K."/>
            <person name="Albersmeier A."/>
            <person name="Brinkrolf K."/>
            <person name="Ruckert C."/>
            <person name="Tauch A."/>
        </authorList>
    </citation>
    <scope>NUCLEOTIDE SEQUENCE [LARGE SCALE GENOMIC DNA]</scope>
    <source>
        <strain evidence="1">DSM 44202</strain>
    </source>
</reference>
<protein>
    <submittedName>
        <fullName evidence="1">Uncharacterized protein</fullName>
    </submittedName>
</protein>
<accession>U3GT92</accession>
<name>U3GT92_9CORY</name>
<dbReference type="EMBL" id="CP006365">
    <property type="protein sequence ID" value="AGU14665.1"/>
    <property type="molecule type" value="Genomic_DNA"/>
</dbReference>